<dbReference type="Pfam" id="PF00175">
    <property type="entry name" value="NAD_binding_1"/>
    <property type="match status" value="1"/>
</dbReference>
<dbReference type="OrthoDB" id="432685at2759"/>
<dbReference type="Proteomes" id="UP000019375">
    <property type="component" value="Unassembled WGS sequence"/>
</dbReference>
<dbReference type="Gene3D" id="3.40.50.80">
    <property type="entry name" value="Nucleotide-binding domain of ferredoxin-NADP reductase (FNR) module"/>
    <property type="match status" value="1"/>
</dbReference>
<dbReference type="InterPro" id="IPR039261">
    <property type="entry name" value="FNR_nucleotide-bd"/>
</dbReference>
<dbReference type="AlphaFoldDB" id="A0A8J2T4E4"/>
<dbReference type="InterPro" id="IPR001834">
    <property type="entry name" value="CBR-like"/>
</dbReference>
<feature type="domain" description="FAD-binding FR-type" evidence="16">
    <location>
        <begin position="46"/>
        <end position="150"/>
    </location>
</feature>
<gene>
    <name evidence="17" type="ORF">BN860_12046g</name>
</gene>
<dbReference type="PANTHER" id="PTHR19370">
    <property type="entry name" value="NADH-CYTOCHROME B5 REDUCTASE"/>
    <property type="match status" value="1"/>
</dbReference>
<keyword evidence="11" id="KW-0496">Mitochondrion</keyword>
<name>A0A8J2T4E4_ZYGB2</name>
<dbReference type="EMBL" id="HG316454">
    <property type="protein sequence ID" value="CDF87681.1"/>
    <property type="molecule type" value="Genomic_DNA"/>
</dbReference>
<keyword evidence="6" id="KW-1000">Mitochondrion outer membrane</keyword>
<dbReference type="GO" id="GO:0090524">
    <property type="term" value="F:cytochrome-b5 reductase activity, acting on NADH"/>
    <property type="evidence" value="ECO:0007669"/>
    <property type="project" value="UniProtKB-EC"/>
</dbReference>
<feature type="binding site" evidence="14">
    <location>
        <position position="118"/>
    </location>
    <ligand>
        <name>FAD</name>
        <dbReference type="ChEBI" id="CHEBI:57692"/>
    </ligand>
</feature>
<feature type="binding site" evidence="14">
    <location>
        <position position="124"/>
    </location>
    <ligand>
        <name>FAD</name>
        <dbReference type="ChEBI" id="CHEBI:57692"/>
    </ligand>
</feature>
<dbReference type="Gene3D" id="2.40.30.10">
    <property type="entry name" value="Translation factors"/>
    <property type="match status" value="1"/>
</dbReference>
<feature type="binding site" evidence="14">
    <location>
        <position position="100"/>
    </location>
    <ligand>
        <name>FAD</name>
        <dbReference type="ChEBI" id="CHEBI:57692"/>
    </ligand>
</feature>
<evidence type="ECO:0000256" key="12">
    <source>
        <dbReference type="ARBA" id="ARBA00023136"/>
    </source>
</evidence>
<dbReference type="EC" id="1.6.2.2" evidence="15"/>
<keyword evidence="4 14" id="KW-0285">Flavoprotein</keyword>
<comment type="catalytic activity">
    <reaction evidence="13 15">
        <text>2 Fe(III)-[cytochrome b5] + NADH = 2 Fe(II)-[cytochrome b5] + NAD(+) + H(+)</text>
        <dbReference type="Rhea" id="RHEA:46680"/>
        <dbReference type="Rhea" id="RHEA-COMP:10438"/>
        <dbReference type="Rhea" id="RHEA-COMP:10439"/>
        <dbReference type="ChEBI" id="CHEBI:15378"/>
        <dbReference type="ChEBI" id="CHEBI:29033"/>
        <dbReference type="ChEBI" id="CHEBI:29034"/>
        <dbReference type="ChEBI" id="CHEBI:57540"/>
        <dbReference type="ChEBI" id="CHEBI:57945"/>
        <dbReference type="EC" id="1.6.2.2"/>
    </reaction>
</comment>
<accession>A0A8J2T4E4</accession>
<evidence type="ECO:0000256" key="1">
    <source>
        <dbReference type="ARBA" id="ARBA00001974"/>
    </source>
</evidence>
<dbReference type="PRINTS" id="PR00371">
    <property type="entry name" value="FPNCR"/>
</dbReference>
<evidence type="ECO:0000256" key="3">
    <source>
        <dbReference type="ARBA" id="ARBA00006105"/>
    </source>
</evidence>
<evidence type="ECO:0000256" key="5">
    <source>
        <dbReference type="ARBA" id="ARBA00022692"/>
    </source>
</evidence>
<dbReference type="InterPro" id="IPR001709">
    <property type="entry name" value="Flavoprot_Pyr_Nucl_cyt_Rdtase"/>
</dbReference>
<keyword evidence="5" id="KW-0812">Transmembrane</keyword>
<keyword evidence="8" id="KW-1133">Transmembrane helix</keyword>
<evidence type="ECO:0000256" key="7">
    <source>
        <dbReference type="ARBA" id="ARBA00022827"/>
    </source>
</evidence>
<evidence type="ECO:0000313" key="18">
    <source>
        <dbReference type="Proteomes" id="UP000019375"/>
    </source>
</evidence>
<dbReference type="PRINTS" id="PR00406">
    <property type="entry name" value="CYTB5RDTASE"/>
</dbReference>
<dbReference type="CDD" id="cd06183">
    <property type="entry name" value="cyt_b5_reduct_like"/>
    <property type="match status" value="1"/>
</dbReference>
<dbReference type="InterPro" id="IPR017927">
    <property type="entry name" value="FAD-bd_FR_type"/>
</dbReference>
<dbReference type="PROSITE" id="PS51384">
    <property type="entry name" value="FAD_FR"/>
    <property type="match status" value="1"/>
</dbReference>
<keyword evidence="9 15" id="KW-0560">Oxidoreductase</keyword>
<comment type="cofactor">
    <cofactor evidence="1 14 15">
        <name>FAD</name>
        <dbReference type="ChEBI" id="CHEBI:57692"/>
    </cofactor>
</comment>
<reference evidence="18" key="1">
    <citation type="journal article" date="2013" name="Genome Announc.">
        <title>Genome sequence of the food spoilage yeast Zygosaccharomyces bailii CLIB 213(T).</title>
        <authorList>
            <person name="Galeote V."/>
            <person name="Bigey F."/>
            <person name="Devillers H."/>
            <person name="Neuveglise C."/>
            <person name="Dequin S."/>
        </authorList>
    </citation>
    <scope>NUCLEOTIDE SEQUENCE [LARGE SCALE GENOMIC DNA]</scope>
    <source>
        <strain evidence="18">CLIB 213 / ATCC 58445 / CBS 680 / CCRC 21525 / NBRC 1098 / NCYC 1416 / NRRL Y-2227</strain>
    </source>
</reference>
<feature type="binding site" evidence="14">
    <location>
        <position position="126"/>
    </location>
    <ligand>
        <name>FAD</name>
        <dbReference type="ChEBI" id="CHEBI:57692"/>
    </ligand>
</feature>
<evidence type="ECO:0000256" key="13">
    <source>
        <dbReference type="ARBA" id="ARBA00047682"/>
    </source>
</evidence>
<dbReference type="SUPFAM" id="SSF52343">
    <property type="entry name" value="Ferredoxin reductase-like, C-terminal NADP-linked domain"/>
    <property type="match status" value="1"/>
</dbReference>
<keyword evidence="18" id="KW-1185">Reference proteome</keyword>
<evidence type="ECO:0000256" key="11">
    <source>
        <dbReference type="ARBA" id="ARBA00023128"/>
    </source>
</evidence>
<evidence type="ECO:0000256" key="10">
    <source>
        <dbReference type="ARBA" id="ARBA00023027"/>
    </source>
</evidence>
<feature type="binding site" evidence="14">
    <location>
        <position position="116"/>
    </location>
    <ligand>
        <name>FAD</name>
        <dbReference type="ChEBI" id="CHEBI:57692"/>
    </ligand>
</feature>
<evidence type="ECO:0000256" key="9">
    <source>
        <dbReference type="ARBA" id="ARBA00023002"/>
    </source>
</evidence>
<evidence type="ECO:0000256" key="4">
    <source>
        <dbReference type="ARBA" id="ARBA00022630"/>
    </source>
</evidence>
<keyword evidence="12" id="KW-0472">Membrane</keyword>
<evidence type="ECO:0000256" key="14">
    <source>
        <dbReference type="PIRSR" id="PIRSR601834-1"/>
    </source>
</evidence>
<dbReference type="SUPFAM" id="SSF63380">
    <property type="entry name" value="Riboflavin synthase domain-like"/>
    <property type="match status" value="1"/>
</dbReference>
<evidence type="ECO:0000256" key="2">
    <source>
        <dbReference type="ARBA" id="ARBA00004572"/>
    </source>
</evidence>
<feature type="binding site" evidence="14">
    <location>
        <position position="125"/>
    </location>
    <ligand>
        <name>FAD</name>
        <dbReference type="ChEBI" id="CHEBI:57692"/>
    </ligand>
</feature>
<feature type="binding site" evidence="14">
    <location>
        <position position="167"/>
    </location>
    <ligand>
        <name>FAD</name>
        <dbReference type="ChEBI" id="CHEBI:57692"/>
    </ligand>
</feature>
<proteinExistence type="inferred from homology"/>
<sequence>MSILLTNKWRFIIPASLGTSLGLYISTRFLSCANYNDTAKALKGFGKWQSFRITKIEQLTPNTKKFTFELTSDRSILGIKPVSFVLANVSRTWGPWNIRPYTPVSRIDDRGNFELIVKHMPGGKVSGQFFRLKANDSVSFMGPMLKYNWKPNTFEEVNLLCGGTGITPMFQLTRHILENPSDRTNVRLFYANKTEDDILLRRELEDLKKKFPDRFLVHYYVEEGPIGSGINRGRILKEDIKGSANSNKAMFFLCGTNGFIDTYAGPKGIFGLQYTVGGILGNLGYKPSQVFRF</sequence>
<dbReference type="Pfam" id="PF00970">
    <property type="entry name" value="FAD_binding_6"/>
    <property type="match status" value="1"/>
</dbReference>
<dbReference type="InterPro" id="IPR001433">
    <property type="entry name" value="OxRdtase_FAD/NAD-bd"/>
</dbReference>
<organism evidence="17 18">
    <name type="scientific">Zygosaccharomyces bailii (strain CLIB 213 / ATCC 58445 / CBS 680 / BCRC 21525 / NBRC 1098 / NCYC 1416 / NRRL Y-2227)</name>
    <dbReference type="NCBI Taxonomy" id="1333698"/>
    <lineage>
        <taxon>Eukaryota</taxon>
        <taxon>Fungi</taxon>
        <taxon>Dikarya</taxon>
        <taxon>Ascomycota</taxon>
        <taxon>Saccharomycotina</taxon>
        <taxon>Saccharomycetes</taxon>
        <taxon>Saccharomycetales</taxon>
        <taxon>Saccharomycetaceae</taxon>
        <taxon>Zygosaccharomyces</taxon>
    </lineage>
</organism>
<feature type="binding site" evidence="14">
    <location>
        <position position="101"/>
    </location>
    <ligand>
        <name>FAD</name>
        <dbReference type="ChEBI" id="CHEBI:57692"/>
    </ligand>
</feature>
<comment type="subcellular location">
    <subcellularLocation>
        <location evidence="2">Mitochondrion outer membrane</location>
        <topology evidence="2">Single-pass membrane protein</topology>
    </subcellularLocation>
</comment>
<dbReference type="PANTHER" id="PTHR19370:SF171">
    <property type="entry name" value="NADH-CYTOCHROME B5 REDUCTASE 2"/>
    <property type="match status" value="1"/>
</dbReference>
<evidence type="ECO:0000259" key="16">
    <source>
        <dbReference type="PROSITE" id="PS51384"/>
    </source>
</evidence>
<keyword evidence="7 14" id="KW-0274">FAD</keyword>
<keyword evidence="10 15" id="KW-0520">NAD</keyword>
<feature type="binding site" evidence="14">
    <location>
        <position position="99"/>
    </location>
    <ligand>
        <name>FAD</name>
        <dbReference type="ChEBI" id="CHEBI:57692"/>
    </ligand>
</feature>
<evidence type="ECO:0000313" key="17">
    <source>
        <dbReference type="EMBL" id="CDF87681.1"/>
    </source>
</evidence>
<evidence type="ECO:0000256" key="6">
    <source>
        <dbReference type="ARBA" id="ARBA00022787"/>
    </source>
</evidence>
<evidence type="ECO:0000256" key="15">
    <source>
        <dbReference type="RuleBase" id="RU361226"/>
    </source>
</evidence>
<evidence type="ECO:0000256" key="8">
    <source>
        <dbReference type="ARBA" id="ARBA00022989"/>
    </source>
</evidence>
<dbReference type="InterPro" id="IPR008333">
    <property type="entry name" value="Cbr1-like_FAD-bd_dom"/>
</dbReference>
<protein>
    <recommendedName>
        <fullName evidence="15">NADH-cytochrome b5 reductase</fullName>
        <ecNumber evidence="15">1.6.2.2</ecNumber>
    </recommendedName>
</protein>
<dbReference type="InterPro" id="IPR017938">
    <property type="entry name" value="Riboflavin_synthase-like_b-brl"/>
</dbReference>
<comment type="similarity">
    <text evidence="3 15">Belongs to the flavoprotein pyridine nucleotide cytochrome reductase family.</text>
</comment>
<dbReference type="GO" id="GO:0005741">
    <property type="term" value="C:mitochondrial outer membrane"/>
    <property type="evidence" value="ECO:0007669"/>
    <property type="project" value="UniProtKB-SubCell"/>
</dbReference>